<sequence>MDIFDEVTILVGQKIRSIRKDKGITADVLAKKTGLSKGYISKVENGHQSPTLLTLSKLARALDVPVVAFFTFL</sequence>
<dbReference type="GO" id="GO:0003677">
    <property type="term" value="F:DNA binding"/>
    <property type="evidence" value="ECO:0007669"/>
    <property type="project" value="UniProtKB-KW"/>
</dbReference>
<evidence type="ECO:0000256" key="1">
    <source>
        <dbReference type="ARBA" id="ARBA00023125"/>
    </source>
</evidence>
<gene>
    <name evidence="3" type="ORF">IB292_22020</name>
</gene>
<evidence type="ECO:0000259" key="2">
    <source>
        <dbReference type="PROSITE" id="PS50943"/>
    </source>
</evidence>
<dbReference type="Pfam" id="PF01381">
    <property type="entry name" value="HTH_3"/>
    <property type="match status" value="1"/>
</dbReference>
<organism evidence="3 4">
    <name type="scientific">Vibrio parahaemolyticus</name>
    <dbReference type="NCBI Taxonomy" id="670"/>
    <lineage>
        <taxon>Bacteria</taxon>
        <taxon>Pseudomonadati</taxon>
        <taxon>Pseudomonadota</taxon>
        <taxon>Gammaproteobacteria</taxon>
        <taxon>Vibrionales</taxon>
        <taxon>Vibrionaceae</taxon>
        <taxon>Vibrio</taxon>
    </lineage>
</organism>
<dbReference type="SMART" id="SM00530">
    <property type="entry name" value="HTH_XRE"/>
    <property type="match status" value="1"/>
</dbReference>
<comment type="caution">
    <text evidence="3">The sequence shown here is derived from an EMBL/GenBank/DDBJ whole genome shotgun (WGS) entry which is preliminary data.</text>
</comment>
<dbReference type="EMBL" id="JACVHL010000029">
    <property type="protein sequence ID" value="MCC3807701.1"/>
    <property type="molecule type" value="Genomic_DNA"/>
</dbReference>
<keyword evidence="1" id="KW-0238">DNA-binding</keyword>
<dbReference type="RefSeq" id="WP_140253165.1">
    <property type="nucleotide sequence ID" value="NZ_JACVHL010000029.1"/>
</dbReference>
<dbReference type="InterPro" id="IPR050807">
    <property type="entry name" value="TransReg_Diox_bact_type"/>
</dbReference>
<feature type="domain" description="HTH cro/C1-type" evidence="2">
    <location>
        <begin position="15"/>
        <end position="69"/>
    </location>
</feature>
<dbReference type="SUPFAM" id="SSF47413">
    <property type="entry name" value="lambda repressor-like DNA-binding domains"/>
    <property type="match status" value="1"/>
</dbReference>
<dbReference type="GO" id="GO:0003700">
    <property type="term" value="F:DNA-binding transcription factor activity"/>
    <property type="evidence" value="ECO:0007669"/>
    <property type="project" value="TreeGrafter"/>
</dbReference>
<dbReference type="PANTHER" id="PTHR46797:SF1">
    <property type="entry name" value="METHYLPHOSPHONATE SYNTHASE"/>
    <property type="match status" value="1"/>
</dbReference>
<proteinExistence type="predicted"/>
<dbReference type="GO" id="GO:0005829">
    <property type="term" value="C:cytosol"/>
    <property type="evidence" value="ECO:0007669"/>
    <property type="project" value="TreeGrafter"/>
</dbReference>
<dbReference type="PANTHER" id="PTHR46797">
    <property type="entry name" value="HTH-TYPE TRANSCRIPTIONAL REGULATOR"/>
    <property type="match status" value="1"/>
</dbReference>
<dbReference type="InterPro" id="IPR010982">
    <property type="entry name" value="Lambda_DNA-bd_dom_sf"/>
</dbReference>
<accession>A0A9Q3YJR0</accession>
<dbReference type="Gene3D" id="1.10.260.40">
    <property type="entry name" value="lambda repressor-like DNA-binding domains"/>
    <property type="match status" value="1"/>
</dbReference>
<protein>
    <submittedName>
        <fullName evidence="3">Helix-turn-helix transcriptional regulator</fullName>
    </submittedName>
</protein>
<evidence type="ECO:0000313" key="3">
    <source>
        <dbReference type="EMBL" id="MCC3807701.1"/>
    </source>
</evidence>
<dbReference type="Proteomes" id="UP000726777">
    <property type="component" value="Unassembled WGS sequence"/>
</dbReference>
<dbReference type="InterPro" id="IPR001387">
    <property type="entry name" value="Cro/C1-type_HTH"/>
</dbReference>
<reference evidence="3" key="1">
    <citation type="submission" date="2020-09" db="EMBL/GenBank/DDBJ databases">
        <title>Genome sequence of Vibrio parahaemolyticus isolates.</title>
        <authorList>
            <person name="Hammerl J.A."/>
            <person name="Strauch E."/>
        </authorList>
    </citation>
    <scope>NUCLEOTIDE SEQUENCE</scope>
    <source>
        <strain evidence="3">17-VB00146</strain>
    </source>
</reference>
<dbReference type="AlphaFoldDB" id="A0A9Q3YJR0"/>
<dbReference type="PROSITE" id="PS50943">
    <property type="entry name" value="HTH_CROC1"/>
    <property type="match status" value="1"/>
</dbReference>
<evidence type="ECO:0000313" key="4">
    <source>
        <dbReference type="Proteomes" id="UP000726777"/>
    </source>
</evidence>
<name>A0A9Q3YJR0_VIBPH</name>
<dbReference type="CDD" id="cd00093">
    <property type="entry name" value="HTH_XRE"/>
    <property type="match status" value="1"/>
</dbReference>